<name>A0A2Z7BBW7_9LAMI</name>
<sequence length="182" mass="20906">MVIDPIGIFEFKGSYCMLAMIYWLLQTLSVIPRGSWGDVVRCFTMIRWLYFIFPILLPFVAPSSSHRRRATVAIAAAAFRNLFRSSRQGDSVCEIFIGFLVQADKGVENLVVDRIRRQSSRSTVEVPIRSWNWSEPDLTKIPQSKLATEIERTHYPVQLSTNSSRPPNQDKNHMTLQICKNI</sequence>
<accession>A0A2Z7BBW7</accession>
<keyword evidence="1" id="KW-0812">Transmembrane</keyword>
<evidence type="ECO:0000313" key="3">
    <source>
        <dbReference type="Proteomes" id="UP000250235"/>
    </source>
</evidence>
<dbReference type="AlphaFoldDB" id="A0A2Z7BBW7"/>
<feature type="transmembrane region" description="Helical" evidence="1">
    <location>
        <begin position="45"/>
        <end position="61"/>
    </location>
</feature>
<dbReference type="EMBL" id="KV009378">
    <property type="protein sequence ID" value="KZV29406.1"/>
    <property type="molecule type" value="Genomic_DNA"/>
</dbReference>
<keyword evidence="1" id="KW-0472">Membrane</keyword>
<organism evidence="2 3">
    <name type="scientific">Dorcoceras hygrometricum</name>
    <dbReference type="NCBI Taxonomy" id="472368"/>
    <lineage>
        <taxon>Eukaryota</taxon>
        <taxon>Viridiplantae</taxon>
        <taxon>Streptophyta</taxon>
        <taxon>Embryophyta</taxon>
        <taxon>Tracheophyta</taxon>
        <taxon>Spermatophyta</taxon>
        <taxon>Magnoliopsida</taxon>
        <taxon>eudicotyledons</taxon>
        <taxon>Gunneridae</taxon>
        <taxon>Pentapetalae</taxon>
        <taxon>asterids</taxon>
        <taxon>lamiids</taxon>
        <taxon>Lamiales</taxon>
        <taxon>Gesneriaceae</taxon>
        <taxon>Didymocarpoideae</taxon>
        <taxon>Trichosporeae</taxon>
        <taxon>Loxocarpinae</taxon>
        <taxon>Dorcoceras</taxon>
    </lineage>
</organism>
<proteinExistence type="predicted"/>
<keyword evidence="1" id="KW-1133">Transmembrane helix</keyword>
<feature type="transmembrane region" description="Helical" evidence="1">
    <location>
        <begin position="7"/>
        <end position="25"/>
    </location>
</feature>
<protein>
    <submittedName>
        <fullName evidence="2">Uncharacterized protein</fullName>
    </submittedName>
</protein>
<evidence type="ECO:0000256" key="1">
    <source>
        <dbReference type="SAM" id="Phobius"/>
    </source>
</evidence>
<evidence type="ECO:0000313" key="2">
    <source>
        <dbReference type="EMBL" id="KZV29406.1"/>
    </source>
</evidence>
<keyword evidence="3" id="KW-1185">Reference proteome</keyword>
<dbReference type="Proteomes" id="UP000250235">
    <property type="component" value="Unassembled WGS sequence"/>
</dbReference>
<gene>
    <name evidence="2" type="ORF">F511_18524</name>
</gene>
<reference evidence="2 3" key="1">
    <citation type="journal article" date="2015" name="Proc. Natl. Acad. Sci. U.S.A.">
        <title>The resurrection genome of Boea hygrometrica: A blueprint for survival of dehydration.</title>
        <authorList>
            <person name="Xiao L."/>
            <person name="Yang G."/>
            <person name="Zhang L."/>
            <person name="Yang X."/>
            <person name="Zhao S."/>
            <person name="Ji Z."/>
            <person name="Zhou Q."/>
            <person name="Hu M."/>
            <person name="Wang Y."/>
            <person name="Chen M."/>
            <person name="Xu Y."/>
            <person name="Jin H."/>
            <person name="Xiao X."/>
            <person name="Hu G."/>
            <person name="Bao F."/>
            <person name="Hu Y."/>
            <person name="Wan P."/>
            <person name="Li L."/>
            <person name="Deng X."/>
            <person name="Kuang T."/>
            <person name="Xiang C."/>
            <person name="Zhu J.K."/>
            <person name="Oliver M.J."/>
            <person name="He Y."/>
        </authorList>
    </citation>
    <scope>NUCLEOTIDE SEQUENCE [LARGE SCALE GENOMIC DNA]</scope>
    <source>
        <strain evidence="3">cv. XS01</strain>
    </source>
</reference>